<keyword evidence="1" id="KW-0812">Transmembrane</keyword>
<keyword evidence="3" id="KW-1185">Reference proteome</keyword>
<sequence length="50" mass="5403">MSWLSQLNPEVAHVIGGFAGVALPCVYAGLVMLVRRLRGRPVSGLPRKDD</sequence>
<organism evidence="2 3">
    <name type="scientific">Streptomyces cinerochromogenes</name>
    <dbReference type="NCBI Taxonomy" id="66422"/>
    <lineage>
        <taxon>Bacteria</taxon>
        <taxon>Bacillati</taxon>
        <taxon>Actinomycetota</taxon>
        <taxon>Actinomycetes</taxon>
        <taxon>Kitasatosporales</taxon>
        <taxon>Streptomycetaceae</taxon>
        <taxon>Streptomyces</taxon>
    </lineage>
</organism>
<comment type="caution">
    <text evidence="2">The sequence shown here is derived from an EMBL/GenBank/DDBJ whole genome shotgun (WGS) entry which is preliminary data.</text>
</comment>
<evidence type="ECO:0000313" key="2">
    <source>
        <dbReference type="EMBL" id="MFG3012697.1"/>
    </source>
</evidence>
<dbReference type="RefSeq" id="WP_388328347.1">
    <property type="nucleotide sequence ID" value="NZ_JBIBCC010000023.1"/>
</dbReference>
<keyword evidence="1" id="KW-1133">Transmembrane helix</keyword>
<name>A0ABW7B6A2_9ACTN</name>
<reference evidence="2 3" key="1">
    <citation type="submission" date="2024-10" db="EMBL/GenBank/DDBJ databases">
        <title>The Natural Products Discovery Center: Release of the First 8490 Sequenced Strains for Exploring Actinobacteria Biosynthetic Diversity.</title>
        <authorList>
            <person name="Kalkreuter E."/>
            <person name="Kautsar S.A."/>
            <person name="Yang D."/>
            <person name="Bader C.D."/>
            <person name="Teijaro C.N."/>
            <person name="Fluegel L."/>
            <person name="Davis C.M."/>
            <person name="Simpson J.R."/>
            <person name="Lauterbach L."/>
            <person name="Steele A.D."/>
            <person name="Gui C."/>
            <person name="Meng S."/>
            <person name="Li G."/>
            <person name="Viehrig K."/>
            <person name="Ye F."/>
            <person name="Su P."/>
            <person name="Kiefer A.F."/>
            <person name="Nichols A."/>
            <person name="Cepeda A.J."/>
            <person name="Yan W."/>
            <person name="Fan B."/>
            <person name="Jiang Y."/>
            <person name="Adhikari A."/>
            <person name="Zheng C.-J."/>
            <person name="Schuster L."/>
            <person name="Cowan T.M."/>
            <person name="Smanski M.J."/>
            <person name="Chevrette M.G."/>
            <person name="De Carvalho L.P.S."/>
            <person name="Shen B."/>
        </authorList>
    </citation>
    <scope>NUCLEOTIDE SEQUENCE [LARGE SCALE GENOMIC DNA]</scope>
    <source>
        <strain evidence="2 3">NPDC048320</strain>
    </source>
</reference>
<evidence type="ECO:0000256" key="1">
    <source>
        <dbReference type="SAM" id="Phobius"/>
    </source>
</evidence>
<dbReference type="EMBL" id="JBICYV010000009">
    <property type="protein sequence ID" value="MFG3012697.1"/>
    <property type="molecule type" value="Genomic_DNA"/>
</dbReference>
<dbReference type="Proteomes" id="UP001604267">
    <property type="component" value="Unassembled WGS sequence"/>
</dbReference>
<accession>A0ABW7B6A2</accession>
<keyword evidence="1" id="KW-0472">Membrane</keyword>
<evidence type="ECO:0000313" key="3">
    <source>
        <dbReference type="Proteomes" id="UP001604267"/>
    </source>
</evidence>
<feature type="transmembrane region" description="Helical" evidence="1">
    <location>
        <begin position="12"/>
        <end position="34"/>
    </location>
</feature>
<protein>
    <submittedName>
        <fullName evidence="2">Uncharacterized protein</fullName>
    </submittedName>
</protein>
<proteinExistence type="predicted"/>
<gene>
    <name evidence="2" type="ORF">ACGFZB_19965</name>
</gene>